<dbReference type="Proteomes" id="UP000198888">
    <property type="component" value="Unassembled WGS sequence"/>
</dbReference>
<keyword evidence="1" id="KW-0472">Membrane</keyword>
<keyword evidence="1" id="KW-1133">Transmembrane helix</keyword>
<reference evidence="2 3" key="1">
    <citation type="submission" date="2016-10" db="EMBL/GenBank/DDBJ databases">
        <authorList>
            <person name="de Groot N.N."/>
        </authorList>
    </citation>
    <scope>NUCLEOTIDE SEQUENCE [LARGE SCALE GENOMIC DNA]</scope>
    <source>
        <strain evidence="2 3">DSM 22187</strain>
    </source>
</reference>
<name>A0A1H6YJY2_9EURY</name>
<dbReference type="AlphaFoldDB" id="A0A1H6YJY2"/>
<evidence type="ECO:0000256" key="1">
    <source>
        <dbReference type="SAM" id="Phobius"/>
    </source>
</evidence>
<dbReference type="EMBL" id="FNYR01000072">
    <property type="protein sequence ID" value="SEJ39267.1"/>
    <property type="molecule type" value="Genomic_DNA"/>
</dbReference>
<accession>A0A1H6YJY2</accession>
<proteinExistence type="predicted"/>
<evidence type="ECO:0000313" key="2">
    <source>
        <dbReference type="EMBL" id="SEJ39267.1"/>
    </source>
</evidence>
<protein>
    <submittedName>
        <fullName evidence="2">Uncharacterized protein</fullName>
    </submittedName>
</protein>
<keyword evidence="1" id="KW-0812">Transmembrane</keyword>
<feature type="transmembrane region" description="Helical" evidence="1">
    <location>
        <begin position="87"/>
        <end position="112"/>
    </location>
</feature>
<gene>
    <name evidence="2" type="ORF">SAMN05444271_1722</name>
</gene>
<evidence type="ECO:0000313" key="3">
    <source>
        <dbReference type="Proteomes" id="UP000198888"/>
    </source>
</evidence>
<organism evidence="2 3">
    <name type="scientific">Halohasta litchfieldiae</name>
    <dbReference type="NCBI Taxonomy" id="1073996"/>
    <lineage>
        <taxon>Archaea</taxon>
        <taxon>Methanobacteriati</taxon>
        <taxon>Methanobacteriota</taxon>
        <taxon>Stenosarchaea group</taxon>
        <taxon>Halobacteria</taxon>
        <taxon>Halobacteriales</taxon>
        <taxon>Haloferacaceae</taxon>
        <taxon>Halohasta</taxon>
    </lineage>
</organism>
<sequence>MLGRMTLGVVLVLGSLILYNLDIVGSIVSTVAMLVGFYLCIKYLQETLIRDWFRVEGSSRPVAWDVAARGPLLILPLILMSGDIGNFRLISGIEILDILLLAPSIVGASYIFTKRRAVRNSLPF</sequence>
<feature type="transmembrane region" description="Helical" evidence="1">
    <location>
        <begin position="16"/>
        <end position="41"/>
    </location>
</feature>
<keyword evidence="3" id="KW-1185">Reference proteome</keyword>